<gene>
    <name evidence="1" type="ORF">ACFOSX_05605</name>
</gene>
<dbReference type="InterPro" id="IPR036691">
    <property type="entry name" value="Endo/exonu/phosph_ase_sf"/>
</dbReference>
<comment type="caution">
    <text evidence="1">The sequence shown here is derived from an EMBL/GenBank/DDBJ whole genome shotgun (WGS) entry which is preliminary data.</text>
</comment>
<dbReference type="EMBL" id="JBHSAT010000004">
    <property type="protein sequence ID" value="MFC3876702.1"/>
    <property type="molecule type" value="Genomic_DNA"/>
</dbReference>
<dbReference type="SUPFAM" id="SSF56219">
    <property type="entry name" value="DNase I-like"/>
    <property type="match status" value="1"/>
</dbReference>
<accession>A0ABV8AJ63</accession>
<dbReference type="Proteomes" id="UP001595812">
    <property type="component" value="Unassembled WGS sequence"/>
</dbReference>
<reference evidence="2" key="1">
    <citation type="journal article" date="2019" name="Int. J. Syst. Evol. Microbiol.">
        <title>The Global Catalogue of Microorganisms (GCM) 10K type strain sequencing project: providing services to taxonomists for standard genome sequencing and annotation.</title>
        <authorList>
            <consortium name="The Broad Institute Genomics Platform"/>
            <consortium name="The Broad Institute Genome Sequencing Center for Infectious Disease"/>
            <person name="Wu L."/>
            <person name="Ma J."/>
        </authorList>
    </citation>
    <scope>NUCLEOTIDE SEQUENCE [LARGE SCALE GENOMIC DNA]</scope>
    <source>
        <strain evidence="2">CECT 8979</strain>
    </source>
</reference>
<sequence length="371" mass="42722">MKIATYNIQNLFHRDRSLNDKSYGKCVTDWINELDDLMRGNNRTTNHKERIQELVFLLGFDKTLQAPYAVLRRKAGFLFLKGKEYSKELCANEMTDWNGWITLQTTPIDSVAIKNKARVITDVNPDILLLQEIEDRASLEEFNAQLLSEFDGEPFQEIAVVQGSDKRGQEMGLLLKNGHRIKSISTHQFDIDNSQNPKKEFFQYEIETNTKQTIILLAAQLQKETDDKKLTDAYRKLQAEQIANVYQKLIKDGYKSIIIAGTLNAVSYCDSLSPLLRKTDLKDVTKHQKFNVDFDEGSDADYFRLGAYRLGVNIKQRDYLLLSPDLFAQAKLCGLNRKGILPRKRPIWKVYPDMHSKRQAASEHPLVWVGL</sequence>
<organism evidence="1 2">
    <name type="scientific">Winogradskyella maritima</name>
    <dbReference type="NCBI Taxonomy" id="1517766"/>
    <lineage>
        <taxon>Bacteria</taxon>
        <taxon>Pseudomonadati</taxon>
        <taxon>Bacteroidota</taxon>
        <taxon>Flavobacteriia</taxon>
        <taxon>Flavobacteriales</taxon>
        <taxon>Flavobacteriaceae</taxon>
        <taxon>Winogradskyella</taxon>
    </lineage>
</organism>
<protein>
    <recommendedName>
        <fullName evidence="3">Endonuclease/Exonuclease/phosphatase family protein</fullName>
    </recommendedName>
</protein>
<evidence type="ECO:0000313" key="1">
    <source>
        <dbReference type="EMBL" id="MFC3876702.1"/>
    </source>
</evidence>
<evidence type="ECO:0000313" key="2">
    <source>
        <dbReference type="Proteomes" id="UP001595812"/>
    </source>
</evidence>
<proteinExistence type="predicted"/>
<dbReference type="RefSeq" id="WP_386097855.1">
    <property type="nucleotide sequence ID" value="NZ_JBHSAT010000004.1"/>
</dbReference>
<evidence type="ECO:0008006" key="3">
    <source>
        <dbReference type="Google" id="ProtNLM"/>
    </source>
</evidence>
<keyword evidence="2" id="KW-1185">Reference proteome</keyword>
<dbReference type="Gene3D" id="3.60.10.10">
    <property type="entry name" value="Endonuclease/exonuclease/phosphatase"/>
    <property type="match status" value="1"/>
</dbReference>
<name>A0ABV8AJ63_9FLAO</name>